<proteinExistence type="predicted"/>
<sequence length="50" mass="5375">SYPTASTINRPSRLMTEDTAATDADGFTLVQRKRRVKPSSGSCTNSKLAS</sequence>
<dbReference type="Proteomes" id="UP000805193">
    <property type="component" value="Unassembled WGS sequence"/>
</dbReference>
<reference evidence="1 2" key="1">
    <citation type="journal article" date="2020" name="Cell">
        <title>Large-Scale Comparative Analyses of Tick Genomes Elucidate Their Genetic Diversity and Vector Capacities.</title>
        <authorList>
            <consortium name="Tick Genome and Microbiome Consortium (TIGMIC)"/>
            <person name="Jia N."/>
            <person name="Wang J."/>
            <person name="Shi W."/>
            <person name="Du L."/>
            <person name="Sun Y."/>
            <person name="Zhan W."/>
            <person name="Jiang J.F."/>
            <person name="Wang Q."/>
            <person name="Zhang B."/>
            <person name="Ji P."/>
            <person name="Bell-Sakyi L."/>
            <person name="Cui X.M."/>
            <person name="Yuan T.T."/>
            <person name="Jiang B.G."/>
            <person name="Yang W.F."/>
            <person name="Lam T.T."/>
            <person name="Chang Q.C."/>
            <person name="Ding S.J."/>
            <person name="Wang X.J."/>
            <person name="Zhu J.G."/>
            <person name="Ruan X.D."/>
            <person name="Zhao L."/>
            <person name="Wei J.T."/>
            <person name="Ye R.Z."/>
            <person name="Que T.C."/>
            <person name="Du C.H."/>
            <person name="Zhou Y.H."/>
            <person name="Cheng J.X."/>
            <person name="Dai P.F."/>
            <person name="Guo W.B."/>
            <person name="Han X.H."/>
            <person name="Huang E.J."/>
            <person name="Li L.F."/>
            <person name="Wei W."/>
            <person name="Gao Y.C."/>
            <person name="Liu J.Z."/>
            <person name="Shao H.Z."/>
            <person name="Wang X."/>
            <person name="Wang C.C."/>
            <person name="Yang T.C."/>
            <person name="Huo Q.B."/>
            <person name="Li W."/>
            <person name="Chen H.Y."/>
            <person name="Chen S.E."/>
            <person name="Zhou L.G."/>
            <person name="Ni X.B."/>
            <person name="Tian J.H."/>
            <person name="Sheng Y."/>
            <person name="Liu T."/>
            <person name="Pan Y.S."/>
            <person name="Xia L.Y."/>
            <person name="Li J."/>
            <person name="Zhao F."/>
            <person name="Cao W.C."/>
        </authorList>
    </citation>
    <scope>NUCLEOTIDE SEQUENCE [LARGE SCALE GENOMIC DNA]</scope>
    <source>
        <strain evidence="1">Iper-2018</strain>
    </source>
</reference>
<organism evidence="1 2">
    <name type="scientific">Ixodes persulcatus</name>
    <name type="common">Taiga tick</name>
    <dbReference type="NCBI Taxonomy" id="34615"/>
    <lineage>
        <taxon>Eukaryota</taxon>
        <taxon>Metazoa</taxon>
        <taxon>Ecdysozoa</taxon>
        <taxon>Arthropoda</taxon>
        <taxon>Chelicerata</taxon>
        <taxon>Arachnida</taxon>
        <taxon>Acari</taxon>
        <taxon>Parasitiformes</taxon>
        <taxon>Ixodida</taxon>
        <taxon>Ixodoidea</taxon>
        <taxon>Ixodidae</taxon>
        <taxon>Ixodinae</taxon>
        <taxon>Ixodes</taxon>
    </lineage>
</organism>
<name>A0AC60P0J6_IXOPE</name>
<evidence type="ECO:0000313" key="2">
    <source>
        <dbReference type="Proteomes" id="UP000805193"/>
    </source>
</evidence>
<accession>A0AC60P0J6</accession>
<comment type="caution">
    <text evidence="1">The sequence shown here is derived from an EMBL/GenBank/DDBJ whole genome shotgun (WGS) entry which is preliminary data.</text>
</comment>
<keyword evidence="2" id="KW-1185">Reference proteome</keyword>
<protein>
    <submittedName>
        <fullName evidence="1">Uncharacterized protein</fullName>
    </submittedName>
</protein>
<gene>
    <name evidence="1" type="ORF">HPB47_009930</name>
</gene>
<feature type="non-terminal residue" evidence="1">
    <location>
        <position position="1"/>
    </location>
</feature>
<feature type="non-terminal residue" evidence="1">
    <location>
        <position position="50"/>
    </location>
</feature>
<dbReference type="EMBL" id="JABSTQ010011308">
    <property type="protein sequence ID" value="KAG0412931.1"/>
    <property type="molecule type" value="Genomic_DNA"/>
</dbReference>
<evidence type="ECO:0000313" key="1">
    <source>
        <dbReference type="EMBL" id="KAG0412931.1"/>
    </source>
</evidence>